<reference evidence="1 2" key="1">
    <citation type="submission" date="2020-06" db="EMBL/GenBank/DDBJ databases">
        <authorList>
            <person name="Li R."/>
            <person name="Bekaert M."/>
        </authorList>
    </citation>
    <scope>NUCLEOTIDE SEQUENCE [LARGE SCALE GENOMIC DNA]</scope>
    <source>
        <strain evidence="2">wild</strain>
    </source>
</reference>
<name>A0A6J8DJ21_MYTCO</name>
<dbReference type="OrthoDB" id="10466525at2759"/>
<organism evidence="1 2">
    <name type="scientific">Mytilus coruscus</name>
    <name type="common">Sea mussel</name>
    <dbReference type="NCBI Taxonomy" id="42192"/>
    <lineage>
        <taxon>Eukaryota</taxon>
        <taxon>Metazoa</taxon>
        <taxon>Spiralia</taxon>
        <taxon>Lophotrochozoa</taxon>
        <taxon>Mollusca</taxon>
        <taxon>Bivalvia</taxon>
        <taxon>Autobranchia</taxon>
        <taxon>Pteriomorphia</taxon>
        <taxon>Mytilida</taxon>
        <taxon>Mytiloidea</taxon>
        <taxon>Mytilidae</taxon>
        <taxon>Mytilinae</taxon>
        <taxon>Mytilus</taxon>
    </lineage>
</organism>
<dbReference type="EMBL" id="CACVKT020007584">
    <property type="protein sequence ID" value="CAC5408663.1"/>
    <property type="molecule type" value="Genomic_DNA"/>
</dbReference>
<accession>A0A6J8DJ21</accession>
<evidence type="ECO:0000313" key="2">
    <source>
        <dbReference type="Proteomes" id="UP000507470"/>
    </source>
</evidence>
<evidence type="ECO:0000313" key="1">
    <source>
        <dbReference type="EMBL" id="CAC5408663.1"/>
    </source>
</evidence>
<keyword evidence="2" id="KW-1185">Reference proteome</keyword>
<dbReference type="AlphaFoldDB" id="A0A6J8DJ21"/>
<dbReference type="SUPFAM" id="SSF69322">
    <property type="entry name" value="Tricorn protease domain 2"/>
    <property type="match status" value="1"/>
</dbReference>
<protein>
    <submittedName>
        <fullName evidence="1">Uncharacterized protein</fullName>
    </submittedName>
</protein>
<proteinExistence type="predicted"/>
<dbReference type="Proteomes" id="UP000507470">
    <property type="component" value="Unassembled WGS sequence"/>
</dbReference>
<gene>
    <name evidence="1" type="ORF">MCOR_42032</name>
</gene>
<sequence length="256" mass="28834">MMKVIRFTAITMTAHVGCSKRIVEGHAKCQYIANFDDVVTNTKSSNDFIEIRETLNEVVEKIQRIRQDKKSNLKAMSKKENRSKTLQTLYLCLEKYTSVIITKKEQQQAQLLLPKALSVPVDNIQVELQHTIENESHVRGCCILTDDIMVFTYSALYKVTVVKQDGSVDFSLSVTAAYGVAYNDEVNTIAISSWWYGDGNQITIIDLTQRKLKKTFSPSGQTSGIAATNKTLLYYINNNAIKAMDLSNESTREISP</sequence>